<dbReference type="AlphaFoldDB" id="A0A974HR43"/>
<feature type="region of interest" description="Disordered" evidence="1">
    <location>
        <begin position="320"/>
        <end position="342"/>
    </location>
</feature>
<dbReference type="Gene3D" id="4.10.60.10">
    <property type="entry name" value="Zinc finger, CCHC-type"/>
    <property type="match status" value="1"/>
</dbReference>
<feature type="region of interest" description="Disordered" evidence="1">
    <location>
        <begin position="619"/>
        <end position="699"/>
    </location>
</feature>
<dbReference type="SMART" id="SM00343">
    <property type="entry name" value="ZnF_C2HC"/>
    <property type="match status" value="3"/>
</dbReference>
<dbReference type="InterPro" id="IPR001878">
    <property type="entry name" value="Znf_CCHC"/>
</dbReference>
<sequence>MRKKTAAIAGQGVRTRLGSNRRTAAPGLAAPVEKVQVRKEVVAMATSDSKEGESTSTCIVPSVMESPKQANALDVQAQVASESCSSAVGSGSSAAESCSSEASQEAAVRHAGSQEGSAAGCEEAMESAETACCVAMEVAVEALREKPNPAAAAMAQEQYTCVIMGERRLLEMVPNHRQIIRAQRDIKVLEEKRSILEGSISNMVAGLSALKGTERSKSVRKIVFMSNDLEDIENNITRVLAVKQPWKETVIPGGVNVRPLCADSQVPETVSVPSTSGHTNGNINVVSVAGVSMPSAVSVPSASVSAVSVPGASVSVREKVAGESSVTEGAGNPPVNSESEVAQGRRVVWDGKRLFRQNVSEVCESQTSRRKNEVKIKWVKERGEFPGRRFVVRNLIKESLGFTHADVFGLVSVTDTEFDLSFKLSQGLDEFWREGGRTGGVCFYPGQPRVCFRCGSNRHFADKRPVVKCTLCGETVHPSKECQEIRCNLCLKLGHVHRSCPDAWHNIVRDCPNLQEEFGQGTEIVEEGAPTSEVVGSEREVVQLESSAPCSKVVDRAAGKLPKEKGDQKASQPRREEKWRVVGKKASIKKKDNSPKIVVATGNRFVLPEGKSWGNLAEEERLREEEKREKRKARSLGKTNRKSKEGKREWGEGFESRGEWESLEEDTEIDLDGEESTPKFQVKRRGEEFGGARQKQNRI</sequence>
<feature type="domain" description="CCHC-type" evidence="2">
    <location>
        <begin position="468"/>
        <end position="484"/>
    </location>
</feature>
<accession>A0A974HR43</accession>
<feature type="domain" description="CCHC-type" evidence="2">
    <location>
        <begin position="450"/>
        <end position="466"/>
    </location>
</feature>
<dbReference type="Proteomes" id="UP000694892">
    <property type="component" value="Chromosome 3S"/>
</dbReference>
<dbReference type="GO" id="GO:0008270">
    <property type="term" value="F:zinc ion binding"/>
    <property type="evidence" value="ECO:0007669"/>
    <property type="project" value="InterPro"/>
</dbReference>
<dbReference type="InterPro" id="IPR057810">
    <property type="entry name" value="RBD_ZCCHC3_1st"/>
</dbReference>
<dbReference type="GO" id="GO:0002218">
    <property type="term" value="P:activation of innate immune response"/>
    <property type="evidence" value="ECO:0007669"/>
    <property type="project" value="InterPro"/>
</dbReference>
<feature type="compositionally biased region" description="Basic and acidic residues" evidence="1">
    <location>
        <begin position="619"/>
        <end position="628"/>
    </location>
</feature>
<feature type="region of interest" description="Disordered" evidence="1">
    <location>
        <begin position="557"/>
        <end position="593"/>
    </location>
</feature>
<dbReference type="GO" id="GO:0003723">
    <property type="term" value="F:RNA binding"/>
    <property type="evidence" value="ECO:0007669"/>
    <property type="project" value="InterPro"/>
</dbReference>
<protein>
    <recommendedName>
        <fullName evidence="2">CCHC-type domain-containing protein</fullName>
    </recommendedName>
</protein>
<feature type="domain" description="CCHC-type" evidence="2">
    <location>
        <begin position="486"/>
        <end position="502"/>
    </location>
</feature>
<feature type="compositionally biased region" description="Basic residues" evidence="1">
    <location>
        <begin position="629"/>
        <end position="641"/>
    </location>
</feature>
<feature type="compositionally biased region" description="Basic and acidic residues" evidence="1">
    <location>
        <begin position="642"/>
        <end position="660"/>
    </location>
</feature>
<feature type="compositionally biased region" description="Acidic residues" evidence="1">
    <location>
        <begin position="661"/>
        <end position="675"/>
    </location>
</feature>
<evidence type="ECO:0000313" key="3">
    <source>
        <dbReference type="EMBL" id="OCT87467.1"/>
    </source>
</evidence>
<gene>
    <name evidence="3" type="ORF">XELAEV_18021162mg</name>
</gene>
<proteinExistence type="predicted"/>
<dbReference type="GO" id="GO:0003690">
    <property type="term" value="F:double-stranded DNA binding"/>
    <property type="evidence" value="ECO:0007669"/>
    <property type="project" value="InterPro"/>
</dbReference>
<dbReference type="Pfam" id="PF23057">
    <property type="entry name" value="RBD_ZCCHC3_1st"/>
    <property type="match status" value="1"/>
</dbReference>
<feature type="compositionally biased region" description="Basic and acidic residues" evidence="1">
    <location>
        <begin position="557"/>
        <end position="580"/>
    </location>
</feature>
<evidence type="ECO:0000256" key="1">
    <source>
        <dbReference type="SAM" id="MobiDB-lite"/>
    </source>
</evidence>
<dbReference type="InterPro" id="IPR042509">
    <property type="entry name" value="ZCCHC3"/>
</dbReference>
<name>A0A974HR43_XENLA</name>
<dbReference type="PANTHER" id="PTHR22639">
    <property type="entry name" value="GAG-RELATED PROTEIN"/>
    <property type="match status" value="1"/>
</dbReference>
<evidence type="ECO:0000259" key="2">
    <source>
        <dbReference type="SMART" id="SM00343"/>
    </source>
</evidence>
<dbReference type="EMBL" id="CM004471">
    <property type="protein sequence ID" value="OCT87467.1"/>
    <property type="molecule type" value="Genomic_DNA"/>
</dbReference>
<evidence type="ECO:0000313" key="4">
    <source>
        <dbReference type="Proteomes" id="UP000694892"/>
    </source>
</evidence>
<reference evidence="4" key="1">
    <citation type="journal article" date="2016" name="Nature">
        <title>Genome evolution in the allotetraploid frog Xenopus laevis.</title>
        <authorList>
            <person name="Session A.M."/>
            <person name="Uno Y."/>
            <person name="Kwon T."/>
            <person name="Chapman J.A."/>
            <person name="Toyoda A."/>
            <person name="Takahashi S."/>
            <person name="Fukui A."/>
            <person name="Hikosaka A."/>
            <person name="Suzuki A."/>
            <person name="Kondo M."/>
            <person name="van Heeringen S.J."/>
            <person name="Quigley I."/>
            <person name="Heinz S."/>
            <person name="Ogino H."/>
            <person name="Ochi H."/>
            <person name="Hellsten U."/>
            <person name="Lyons J.B."/>
            <person name="Simakov O."/>
            <person name="Putnam N."/>
            <person name="Stites J."/>
            <person name="Kuroki Y."/>
            <person name="Tanaka T."/>
            <person name="Michiue T."/>
            <person name="Watanabe M."/>
            <person name="Bogdanovic O."/>
            <person name="Lister R."/>
            <person name="Georgiou G."/>
            <person name="Paranjpe S.S."/>
            <person name="van Kruijsbergen I."/>
            <person name="Shu S."/>
            <person name="Carlson J."/>
            <person name="Kinoshita T."/>
            <person name="Ohta Y."/>
            <person name="Mawaribuchi S."/>
            <person name="Jenkins J."/>
            <person name="Grimwood J."/>
            <person name="Schmutz J."/>
            <person name="Mitros T."/>
            <person name="Mozaffari S.V."/>
            <person name="Suzuki Y."/>
            <person name="Haramoto Y."/>
            <person name="Yamamoto T.S."/>
            <person name="Takagi C."/>
            <person name="Heald R."/>
            <person name="Miller K."/>
            <person name="Haudenschild C."/>
            <person name="Kitzman J."/>
            <person name="Nakayama T."/>
            <person name="Izutsu Y."/>
            <person name="Robert J."/>
            <person name="Fortriede J."/>
            <person name="Burns K."/>
            <person name="Lotay V."/>
            <person name="Karimi K."/>
            <person name="Yasuoka Y."/>
            <person name="Dichmann D.S."/>
            <person name="Flajnik M.F."/>
            <person name="Houston D.W."/>
            <person name="Shendure J."/>
            <person name="DuPasquier L."/>
            <person name="Vize P.D."/>
            <person name="Zorn A.M."/>
            <person name="Ito M."/>
            <person name="Marcotte E.M."/>
            <person name="Wallingford J.B."/>
            <person name="Ito Y."/>
            <person name="Asashima M."/>
            <person name="Ueno N."/>
            <person name="Matsuda Y."/>
            <person name="Veenstra G.J."/>
            <person name="Fujiyama A."/>
            <person name="Harland R.M."/>
            <person name="Taira M."/>
            <person name="Rokhsar D.S."/>
        </authorList>
    </citation>
    <scope>NUCLEOTIDE SEQUENCE [LARGE SCALE GENOMIC DNA]</scope>
    <source>
        <strain evidence="4">J</strain>
    </source>
</reference>
<organism evidence="3 4">
    <name type="scientific">Xenopus laevis</name>
    <name type="common">African clawed frog</name>
    <dbReference type="NCBI Taxonomy" id="8355"/>
    <lineage>
        <taxon>Eukaryota</taxon>
        <taxon>Metazoa</taxon>
        <taxon>Chordata</taxon>
        <taxon>Craniata</taxon>
        <taxon>Vertebrata</taxon>
        <taxon>Euteleostomi</taxon>
        <taxon>Amphibia</taxon>
        <taxon>Batrachia</taxon>
        <taxon>Anura</taxon>
        <taxon>Pipoidea</taxon>
        <taxon>Pipidae</taxon>
        <taxon>Xenopodinae</taxon>
        <taxon>Xenopus</taxon>
        <taxon>Xenopus</taxon>
    </lineage>
</organism>
<dbReference type="PANTHER" id="PTHR22639:SF4">
    <property type="entry name" value="ZINC FINGER CCHC DOMAIN-CONTAINING PROTEIN 3"/>
    <property type="match status" value="1"/>
</dbReference>